<organism evidence="2">
    <name type="scientific">Vecturithrix granuli</name>
    <dbReference type="NCBI Taxonomy" id="1499967"/>
    <lineage>
        <taxon>Bacteria</taxon>
        <taxon>Candidatus Moduliflexota</taxon>
        <taxon>Candidatus Vecturitrichia</taxon>
        <taxon>Candidatus Vecturitrichales</taxon>
        <taxon>Candidatus Vecturitrichaceae</taxon>
        <taxon>Candidatus Vecturithrix</taxon>
    </lineage>
</organism>
<keyword evidence="1" id="KW-1133">Transmembrane helix</keyword>
<dbReference type="STRING" id="1499967.U27_01705"/>
<feature type="transmembrane region" description="Helical" evidence="1">
    <location>
        <begin position="136"/>
        <end position="155"/>
    </location>
</feature>
<dbReference type="SUPFAM" id="SSF48452">
    <property type="entry name" value="TPR-like"/>
    <property type="match status" value="1"/>
</dbReference>
<dbReference type="InterPro" id="IPR011990">
    <property type="entry name" value="TPR-like_helical_dom_sf"/>
</dbReference>
<feature type="transmembrane region" description="Helical" evidence="1">
    <location>
        <begin position="161"/>
        <end position="176"/>
    </location>
</feature>
<dbReference type="HOGENOM" id="CLU_274822_0_0_0"/>
<feature type="transmembrane region" description="Helical" evidence="1">
    <location>
        <begin position="362"/>
        <end position="388"/>
    </location>
</feature>
<dbReference type="Gene3D" id="1.25.40.10">
    <property type="entry name" value="Tetratricopeptide repeat domain"/>
    <property type="match status" value="2"/>
</dbReference>
<evidence type="ECO:0000256" key="1">
    <source>
        <dbReference type="SAM" id="Phobius"/>
    </source>
</evidence>
<feature type="transmembrane region" description="Helical" evidence="1">
    <location>
        <begin position="226"/>
        <end position="251"/>
    </location>
</feature>
<dbReference type="AlphaFoldDB" id="A0A0S6W9I8"/>
<dbReference type="PROSITE" id="PS51257">
    <property type="entry name" value="PROKAR_LIPOPROTEIN"/>
    <property type="match status" value="1"/>
</dbReference>
<feature type="transmembrane region" description="Helical" evidence="1">
    <location>
        <begin position="100"/>
        <end position="124"/>
    </location>
</feature>
<evidence type="ECO:0000313" key="2">
    <source>
        <dbReference type="EMBL" id="GAK54874.1"/>
    </source>
</evidence>
<sequence length="1164" mass="134003">MKKLRVEHSIFLGICGFFLALACNIDYHRAVNYLFSDEAVYYMMAQSFAYDQDLEYTQKDLVRVYKDGWQVGPQGVFLNKIDEKIYYSKSFIYPLFLSPFLFLFGFKGFLLLNMGLFLLMIWIGWKYLRQFNAPSLSLFLSCTFFLLSASFIYHFWVTPETLNMFCITLGLFLWLYQGETQTFQETLIQRKQMPRRTLVLLIMHMPALFGKWLFTTSKGRLYLAPIPIAIAAASKLPNALFILPIVLDLLFESVREIFPGKSARSGARSQRPLRWNSPHIWRSPGRLVLISAVFWLVFGCSYLFQYGFTGHFNPYAGDRKTFYGEFPFSNNDDVWEKGIRLSNDDYFKESFYFQPKVLLYNMYYYIVGRFTGIFPYFFCSFLALYYFLRTAFSRSYPLTTAEVRKDSFSQVMIRRRIFLLLIIGASMLSYIIMAPSNYQGGGGAFGNRFFVNFYPSFLFLITGMSSLRPLIISWIIGSSFLAQSLLNPFQTSWSPAFHAYRGLFRLLPVELTLVDTLPTNVNPHLMQAFHNETPPFRLYYFDDHAYNIDRSTTFWVRGEETIELALRTFEPQSYLALTFTNGPLGNQVDVEVAGVTQSIVFDIPKETRKLVFPLKWSMPYFTTSRIYPVKIRSHTGYVPRFTVEGQDVVRNLGCRVNVSLHPFDIAKALRENHQPHKAIPILESMLTAEPKDIFARYEYALAYQQANMLESAEREFQRCNALLPEFQQVFISQCQIQGEPCARERIAGELGTVSDLARLLYPLIRRYEAEHLPRTTGQILPWQGTSNDAVAAFTPKANPPGFLVYGPPSKYQPGTYQARFRIQLQSPKDAYERISAPAMFIEVFDQKQGIIARKAVAPEVKTFFDSSPFQEYTLTFDLVFPGILEFRVYTTGLSHVSVDRIDVYPYLPLQIYQSLAEVSLAQKDSQQALHYAQQLLDVAPQTPEFQLLYLRALQQTGQWEKILELLRSEFSGASAHTGIASVVFEALPQIPHQELRTFLEEFYAKFVPAIPLQAEFSGKIALMGYDISVSALAPGDSFSIQYIWKALDSMMADYTIFVHFTKKEGFLVSETAAKIKRRLGMSVNKMFQHDHDLLNGTYPTSHWIPGELIREQYDIVVPQEIEPGTYEIWVGVWNPLTKIRLESHDATKIKLGEIVIWPMNGSNG</sequence>
<name>A0A0S6W9I8_VECG1</name>
<accession>A0A0S6W9I8</accession>
<dbReference type="eggNOG" id="COG1807">
    <property type="taxonomic scope" value="Bacteria"/>
</dbReference>
<feature type="transmembrane region" description="Helical" evidence="1">
    <location>
        <begin position="197"/>
        <end position="214"/>
    </location>
</feature>
<evidence type="ECO:0000313" key="3">
    <source>
        <dbReference type="Proteomes" id="UP000030661"/>
    </source>
</evidence>
<gene>
    <name evidence="2" type="ORF">U27_01705</name>
</gene>
<protein>
    <submittedName>
        <fullName evidence="2">Uncharacterized protein</fullName>
    </submittedName>
</protein>
<dbReference type="eggNOG" id="COG0457">
    <property type="taxonomic scope" value="Bacteria"/>
</dbReference>
<keyword evidence="1" id="KW-0472">Membrane</keyword>
<feature type="transmembrane region" description="Helical" evidence="1">
    <location>
        <begin position="287"/>
        <end position="308"/>
    </location>
</feature>
<keyword evidence="3" id="KW-1185">Reference proteome</keyword>
<keyword evidence="1" id="KW-0812">Transmembrane</keyword>
<reference evidence="2" key="1">
    <citation type="journal article" date="2015" name="PeerJ">
        <title>First genomic representation of candidate bacterial phylum KSB3 points to enhanced environmental sensing as a trigger of wastewater bulking.</title>
        <authorList>
            <person name="Sekiguchi Y."/>
            <person name="Ohashi A."/>
            <person name="Parks D.H."/>
            <person name="Yamauchi T."/>
            <person name="Tyson G.W."/>
            <person name="Hugenholtz P."/>
        </authorList>
    </citation>
    <scope>NUCLEOTIDE SEQUENCE [LARGE SCALE GENOMIC DNA]</scope>
</reference>
<feature type="transmembrane region" description="Helical" evidence="1">
    <location>
        <begin position="417"/>
        <end position="433"/>
    </location>
</feature>
<proteinExistence type="predicted"/>
<dbReference type="Proteomes" id="UP000030661">
    <property type="component" value="Unassembled WGS sequence"/>
</dbReference>
<dbReference type="EMBL" id="DF820463">
    <property type="protein sequence ID" value="GAK54874.1"/>
    <property type="molecule type" value="Genomic_DNA"/>
</dbReference>